<dbReference type="Gene3D" id="3.90.1140.10">
    <property type="entry name" value="Cyclic phosphodiesterase"/>
    <property type="match status" value="1"/>
</dbReference>
<dbReference type="EMBL" id="JACBZM010000001">
    <property type="protein sequence ID" value="NYI46206.1"/>
    <property type="molecule type" value="Genomic_DNA"/>
</dbReference>
<gene>
    <name evidence="1" type="ORF">BJ993_003286</name>
</gene>
<sequence length="191" mass="19969">MMLRAAFALPEPVVEDLRRVAGRLSVLPGVRPSQAVALDVRVADLGNIVEADARSLAASVSRQFAQTAAPLLRATGVEVSPRGSVALTLGGDVETLRAMATAVGLAAERINLYVDRRSFRPEVVVASLDQQRPGSRVAAALEAIEPPVTEDWSIHELVLVRTRWGAAGGAAEVFERVPIGTGSGAAGVDGE</sequence>
<dbReference type="GO" id="GO:0016874">
    <property type="term" value="F:ligase activity"/>
    <property type="evidence" value="ECO:0007669"/>
    <property type="project" value="UniProtKB-KW"/>
</dbReference>
<dbReference type="Proteomes" id="UP000562045">
    <property type="component" value="Unassembled WGS sequence"/>
</dbReference>
<organism evidence="1 2">
    <name type="scientific">Nocardioides aromaticivorans</name>
    <dbReference type="NCBI Taxonomy" id="200618"/>
    <lineage>
        <taxon>Bacteria</taxon>
        <taxon>Bacillati</taxon>
        <taxon>Actinomycetota</taxon>
        <taxon>Actinomycetes</taxon>
        <taxon>Propionibacteriales</taxon>
        <taxon>Nocardioidaceae</taxon>
        <taxon>Nocardioides</taxon>
    </lineage>
</organism>
<comment type="caution">
    <text evidence="1">The sequence shown here is derived from an EMBL/GenBank/DDBJ whole genome shotgun (WGS) entry which is preliminary data.</text>
</comment>
<accession>A0A7Y9ZJY0</accession>
<name>A0A7Y9ZJY0_9ACTN</name>
<keyword evidence="1" id="KW-0436">Ligase</keyword>
<reference evidence="1 2" key="1">
    <citation type="submission" date="2020-07" db="EMBL/GenBank/DDBJ databases">
        <title>Sequencing the genomes of 1000 actinobacteria strains.</title>
        <authorList>
            <person name="Klenk H.-P."/>
        </authorList>
    </citation>
    <scope>NUCLEOTIDE SEQUENCE [LARGE SCALE GENOMIC DNA]</scope>
    <source>
        <strain evidence="1 2">DSM 15131</strain>
    </source>
</reference>
<evidence type="ECO:0000313" key="1">
    <source>
        <dbReference type="EMBL" id="NYI46206.1"/>
    </source>
</evidence>
<dbReference type="RefSeq" id="WP_179650012.1">
    <property type="nucleotide sequence ID" value="NZ_CP022295.1"/>
</dbReference>
<dbReference type="SUPFAM" id="SSF55144">
    <property type="entry name" value="LigT-like"/>
    <property type="match status" value="1"/>
</dbReference>
<dbReference type="AlphaFoldDB" id="A0A7Y9ZJY0"/>
<protein>
    <submittedName>
        <fullName evidence="1">2'-5' RNA ligase</fullName>
    </submittedName>
</protein>
<evidence type="ECO:0000313" key="2">
    <source>
        <dbReference type="Proteomes" id="UP000562045"/>
    </source>
</evidence>
<proteinExistence type="predicted"/>
<dbReference type="InterPro" id="IPR009097">
    <property type="entry name" value="Cyclic_Pdiesterase"/>
</dbReference>